<feature type="transmembrane region" description="Helical" evidence="11">
    <location>
        <begin position="511"/>
        <end position="532"/>
    </location>
</feature>
<keyword evidence="6 11" id="KW-1133">Transmembrane helix</keyword>
<keyword evidence="17" id="KW-1185">Reference proteome</keyword>
<evidence type="ECO:0000259" key="13">
    <source>
        <dbReference type="Pfam" id="PF13721"/>
    </source>
</evidence>
<comment type="subunit">
    <text evidence="11">Forms a complex with SecF. Part of the essential Sec protein translocation apparatus which comprises SecA, SecYEG and auxiliary proteins SecDF-YajC and YidC.</text>
</comment>
<evidence type="ECO:0000259" key="14">
    <source>
        <dbReference type="Pfam" id="PF21760"/>
    </source>
</evidence>
<dbReference type="RefSeq" id="WP_091638878.1">
    <property type="nucleotide sequence ID" value="NZ_FOEG01000001.1"/>
</dbReference>
<dbReference type="Pfam" id="PF07549">
    <property type="entry name" value="Sec_GG"/>
    <property type="match status" value="1"/>
</dbReference>
<evidence type="ECO:0000256" key="8">
    <source>
        <dbReference type="ARBA" id="ARBA00023136"/>
    </source>
</evidence>
<evidence type="ECO:0000256" key="9">
    <source>
        <dbReference type="ARBA" id="ARBA00060774"/>
    </source>
</evidence>
<dbReference type="GO" id="GO:0006605">
    <property type="term" value="P:protein targeting"/>
    <property type="evidence" value="ECO:0007669"/>
    <property type="project" value="UniProtKB-UniRule"/>
</dbReference>
<dbReference type="InterPro" id="IPR048634">
    <property type="entry name" value="SecD_SecF_C"/>
</dbReference>
<comment type="caution">
    <text evidence="11">Lacks conserved residue(s) required for the propagation of feature annotation.</text>
</comment>
<dbReference type="InterPro" id="IPR048631">
    <property type="entry name" value="SecD_1st"/>
</dbReference>
<dbReference type="Pfam" id="PF02355">
    <property type="entry name" value="SecD_SecF_C"/>
    <property type="match status" value="1"/>
</dbReference>
<comment type="similarity">
    <text evidence="9 11">Belongs to the SecD/SecF family. SecD subfamily.</text>
</comment>
<dbReference type="InterPro" id="IPR055344">
    <property type="entry name" value="SecD_SecF_C_bact"/>
</dbReference>
<dbReference type="FunFam" id="3.30.70.3400:FF:000003">
    <property type="entry name" value="Preprotein translocase subunit SecD"/>
    <property type="match status" value="1"/>
</dbReference>
<dbReference type="SUPFAM" id="SSF82866">
    <property type="entry name" value="Multidrug efflux transporter AcrB transmembrane domain"/>
    <property type="match status" value="1"/>
</dbReference>
<evidence type="ECO:0000256" key="4">
    <source>
        <dbReference type="ARBA" id="ARBA00022692"/>
    </source>
</evidence>
<dbReference type="NCBIfam" id="TIGR01129">
    <property type="entry name" value="secD"/>
    <property type="match status" value="1"/>
</dbReference>
<dbReference type="FunFam" id="1.20.1640.10:FF:000004">
    <property type="entry name" value="Protein translocase subunit SecD"/>
    <property type="match status" value="1"/>
</dbReference>
<comment type="subcellular location">
    <subcellularLocation>
        <location evidence="1 11">Cell membrane</location>
        <topology evidence="1 11">Multi-pass membrane protein</topology>
    </subcellularLocation>
</comment>
<dbReference type="Proteomes" id="UP000199657">
    <property type="component" value="Unassembled WGS sequence"/>
</dbReference>
<keyword evidence="7 11" id="KW-0811">Translocation</keyword>
<dbReference type="GO" id="GO:0015450">
    <property type="term" value="F:protein-transporting ATPase activity"/>
    <property type="evidence" value="ECO:0007669"/>
    <property type="project" value="InterPro"/>
</dbReference>
<organism evidence="16 17">
    <name type="scientific">Aquisalimonas asiatica</name>
    <dbReference type="NCBI Taxonomy" id="406100"/>
    <lineage>
        <taxon>Bacteria</taxon>
        <taxon>Pseudomonadati</taxon>
        <taxon>Pseudomonadota</taxon>
        <taxon>Gammaproteobacteria</taxon>
        <taxon>Chromatiales</taxon>
        <taxon>Ectothiorhodospiraceae</taxon>
        <taxon>Aquisalimonas</taxon>
    </lineage>
</organism>
<keyword evidence="2 11" id="KW-0813">Transport</keyword>
<evidence type="ECO:0000256" key="6">
    <source>
        <dbReference type="ARBA" id="ARBA00022989"/>
    </source>
</evidence>
<dbReference type="Gene3D" id="3.30.70.3400">
    <property type="match status" value="2"/>
</dbReference>
<dbReference type="Pfam" id="PF13721">
    <property type="entry name" value="SecD-TM1"/>
    <property type="match status" value="1"/>
</dbReference>
<keyword evidence="5 11" id="KW-0653">Protein transport</keyword>
<comment type="function">
    <text evidence="11">Part of the Sec protein translocase complex. Interacts with the SecYEG preprotein conducting channel. SecDF uses the proton motive force (PMF) to complete protein translocation after the ATP-dependent function of SecA.</text>
</comment>
<evidence type="ECO:0000256" key="10">
    <source>
        <dbReference type="ARBA" id="ARBA00068220"/>
    </source>
</evidence>
<dbReference type="InterPro" id="IPR005791">
    <property type="entry name" value="SecD"/>
</dbReference>
<keyword evidence="3 11" id="KW-1003">Cell membrane</keyword>
<feature type="domain" description="SecD export protein N-terminal TM" evidence="13">
    <location>
        <begin position="1"/>
        <end position="102"/>
    </location>
</feature>
<evidence type="ECO:0000313" key="17">
    <source>
        <dbReference type="Proteomes" id="UP000199657"/>
    </source>
</evidence>
<dbReference type="InterPro" id="IPR022813">
    <property type="entry name" value="SecD/SecF_arch_bac"/>
</dbReference>
<accession>A0A1H8PLT4</accession>
<sequence>MNRYPLWKYLVLIIAIVIGVLYALPNVFGEDPSVQITPVRGAVETTEIERQAREVLDEEGKEYIATEVDEERVLIRFRSSDAQVDAADLLRARLGNDVTVALNLAPATPDWLRAINAAPMYLGLDLRGGVHFLMDVDMDAAVTQSLERYQTDFRNQLRQERIRYGRIEVDDDNRIVTRFNDAADRERAYDKLRSEYRELDLAEEERDGQYWLIATVPDEEKDEIQRFAVQQNITTLRNRVNELGVAEPVIQQQGTSRIVVQLPGVQDTARAREIIGTTATLEFRMVDEDHYPYRGEADDPAPPGTVKYPARNPRYGDYVVMEREVMLTGEYIIDASSGIDQETGGPEVNIRLSSAGGDMFNRATRENVGNSMAVVFIETRQETREEDGESVTERVRTEEVINVATIQEPLSNRFRITGLEDSSAARDLALLLRAGSLAAPIDIIEERTVGPSMGQENIDRGVMAVVIGFVLVVLFMAFYYRVFGLIANMALMLNLVFIVAVLSMLQATLTLPGIAGIVLTVGMAVDANVLIFQRIREEIAAGLSPQQAIHSGYAKALSTIADANITTLIAAVVLFLFGSGPIQGFAVTLSIGIVTSMFTAILGTRAVVNLIYGRKRRLTRLAI</sequence>
<dbReference type="Pfam" id="PF22599">
    <property type="entry name" value="SecDF_P1_head"/>
    <property type="match status" value="1"/>
</dbReference>
<dbReference type="InterPro" id="IPR054384">
    <property type="entry name" value="SecDF_P1_head"/>
</dbReference>
<feature type="domain" description="SecDF P1 head subdomain" evidence="15">
    <location>
        <begin position="315"/>
        <end position="439"/>
    </location>
</feature>
<protein>
    <recommendedName>
        <fullName evidence="10 11">Protein translocase subunit SecD</fullName>
    </recommendedName>
</protein>
<dbReference type="InterPro" id="IPR027398">
    <property type="entry name" value="SecD-TM"/>
</dbReference>
<dbReference type="OrthoDB" id="9805019at2"/>
<evidence type="ECO:0000313" key="16">
    <source>
        <dbReference type="EMBL" id="SEO42678.1"/>
    </source>
</evidence>
<dbReference type="InterPro" id="IPR001036">
    <property type="entry name" value="Acrflvin-R"/>
</dbReference>
<dbReference type="GO" id="GO:0043952">
    <property type="term" value="P:protein transport by the Sec complex"/>
    <property type="evidence" value="ECO:0007669"/>
    <property type="project" value="UniProtKB-UniRule"/>
</dbReference>
<feature type="transmembrane region" description="Helical" evidence="11">
    <location>
        <begin position="485"/>
        <end position="505"/>
    </location>
</feature>
<keyword evidence="8 11" id="KW-0472">Membrane</keyword>
<dbReference type="PRINTS" id="PR00702">
    <property type="entry name" value="ACRIFLAVINRP"/>
</dbReference>
<dbReference type="FunFam" id="3.30.1360.200:FF:000001">
    <property type="entry name" value="Protein translocase subunit SecD"/>
    <property type="match status" value="1"/>
</dbReference>
<dbReference type="EMBL" id="FOEG01000001">
    <property type="protein sequence ID" value="SEO42678.1"/>
    <property type="molecule type" value="Genomic_DNA"/>
</dbReference>
<feature type="domain" description="Protein export membrane protein SecD/SecF C-terminal" evidence="12">
    <location>
        <begin position="441"/>
        <end position="608"/>
    </location>
</feature>
<dbReference type="GO" id="GO:0065002">
    <property type="term" value="P:intracellular protein transmembrane transport"/>
    <property type="evidence" value="ECO:0007669"/>
    <property type="project" value="UniProtKB-UniRule"/>
</dbReference>
<name>A0A1H8PLT4_9GAMM</name>
<proteinExistence type="inferred from homology"/>
<gene>
    <name evidence="11" type="primary">secD</name>
    <name evidence="16" type="ORF">SAMN04488052_10123</name>
</gene>
<dbReference type="PANTHER" id="PTHR30081:SF1">
    <property type="entry name" value="PROTEIN TRANSLOCASE SUBUNIT SECD"/>
    <property type="match status" value="1"/>
</dbReference>
<dbReference type="InterPro" id="IPR022646">
    <property type="entry name" value="SecD/SecF_CS"/>
</dbReference>
<dbReference type="AlphaFoldDB" id="A0A1H8PLT4"/>
<dbReference type="NCBIfam" id="TIGR00916">
    <property type="entry name" value="2A0604s01"/>
    <property type="match status" value="1"/>
</dbReference>
<feature type="transmembrane region" description="Helical" evidence="11">
    <location>
        <begin position="553"/>
        <end position="577"/>
    </location>
</feature>
<dbReference type="GO" id="GO:0005886">
    <property type="term" value="C:plasma membrane"/>
    <property type="evidence" value="ECO:0007669"/>
    <property type="project" value="UniProtKB-SubCell"/>
</dbReference>
<evidence type="ECO:0000256" key="5">
    <source>
        <dbReference type="ARBA" id="ARBA00022927"/>
    </source>
</evidence>
<dbReference type="PANTHER" id="PTHR30081">
    <property type="entry name" value="PROTEIN-EXPORT MEMBRANE PROTEIN SEC"/>
    <property type="match status" value="1"/>
</dbReference>
<evidence type="ECO:0000256" key="2">
    <source>
        <dbReference type="ARBA" id="ARBA00022448"/>
    </source>
</evidence>
<feature type="domain" description="Protein translocase subunit SecDF P1" evidence="14">
    <location>
        <begin position="229"/>
        <end position="288"/>
    </location>
</feature>
<evidence type="ECO:0000256" key="3">
    <source>
        <dbReference type="ARBA" id="ARBA00022475"/>
    </source>
</evidence>
<dbReference type="Pfam" id="PF21760">
    <property type="entry name" value="SecD_1st"/>
    <property type="match status" value="1"/>
</dbReference>
<evidence type="ECO:0000259" key="12">
    <source>
        <dbReference type="Pfam" id="PF02355"/>
    </source>
</evidence>
<reference evidence="16 17" key="1">
    <citation type="submission" date="2016-10" db="EMBL/GenBank/DDBJ databases">
        <authorList>
            <person name="de Groot N.N."/>
        </authorList>
    </citation>
    <scope>NUCLEOTIDE SEQUENCE [LARGE SCALE GENOMIC DNA]</scope>
    <source>
        <strain evidence="16 17">CGMCC 1.6291</strain>
    </source>
</reference>
<dbReference type="STRING" id="406100.SAMN04488052_10123"/>
<evidence type="ECO:0000259" key="15">
    <source>
        <dbReference type="Pfam" id="PF22599"/>
    </source>
</evidence>
<evidence type="ECO:0000256" key="11">
    <source>
        <dbReference type="HAMAP-Rule" id="MF_01463"/>
    </source>
</evidence>
<evidence type="ECO:0000256" key="1">
    <source>
        <dbReference type="ARBA" id="ARBA00004651"/>
    </source>
</evidence>
<evidence type="ECO:0000256" key="7">
    <source>
        <dbReference type="ARBA" id="ARBA00023010"/>
    </source>
</evidence>
<dbReference type="Gene3D" id="1.20.1640.10">
    <property type="entry name" value="Multidrug efflux transporter AcrB transmembrane domain"/>
    <property type="match status" value="1"/>
</dbReference>
<dbReference type="HAMAP" id="MF_01463_B">
    <property type="entry name" value="SecD_B"/>
    <property type="match status" value="1"/>
</dbReference>
<feature type="transmembrane region" description="Helical" evidence="11">
    <location>
        <begin position="461"/>
        <end position="480"/>
    </location>
</feature>
<keyword evidence="4 11" id="KW-0812">Transmembrane</keyword>
<feature type="transmembrane region" description="Helical" evidence="11">
    <location>
        <begin position="589"/>
        <end position="612"/>
    </location>
</feature>
<dbReference type="Gene3D" id="3.30.1360.200">
    <property type="match status" value="1"/>
</dbReference>